<feature type="transmembrane region" description="Helical" evidence="2">
    <location>
        <begin position="27"/>
        <end position="44"/>
    </location>
</feature>
<organism evidence="3 4">
    <name type="scientific">Owenia fusiformis</name>
    <name type="common">Polychaete worm</name>
    <dbReference type="NCBI Taxonomy" id="6347"/>
    <lineage>
        <taxon>Eukaryota</taxon>
        <taxon>Metazoa</taxon>
        <taxon>Spiralia</taxon>
        <taxon>Lophotrochozoa</taxon>
        <taxon>Annelida</taxon>
        <taxon>Polychaeta</taxon>
        <taxon>Sedentaria</taxon>
        <taxon>Canalipalpata</taxon>
        <taxon>Sabellida</taxon>
        <taxon>Oweniida</taxon>
        <taxon>Oweniidae</taxon>
        <taxon>Owenia</taxon>
    </lineage>
</organism>
<keyword evidence="2" id="KW-0812">Transmembrane</keyword>
<dbReference type="Proteomes" id="UP000749559">
    <property type="component" value="Unassembled WGS sequence"/>
</dbReference>
<comment type="caution">
    <text evidence="3">The sequence shown here is derived from an EMBL/GenBank/DDBJ whole genome shotgun (WGS) entry which is preliminary data.</text>
</comment>
<accession>A0A8J1XYI6</accession>
<keyword evidence="2" id="KW-1133">Transmembrane helix</keyword>
<name>A0A8J1XYI6_OWEFU</name>
<keyword evidence="4" id="KW-1185">Reference proteome</keyword>
<dbReference type="Pfam" id="PF09612">
    <property type="entry name" value="HtrL_YibB"/>
    <property type="match status" value="1"/>
</dbReference>
<gene>
    <name evidence="3" type="ORF">OFUS_LOCUS26804</name>
</gene>
<sequence length="399" mass="46897">MTRLYKTKVQNVQLMHNHFPVRICKRYIFGVALFFGILFSIQYIKDHKRALTNRKRLLVHSRDIPDRNRAGEMTTLTDIVNNDVSMVVGNEFSREEESDHKDKENDWNTNDKNDFSATDNNNVNKMDEDVTIVVSYFTLKDFQKGSKDIWRKSNDYEKWVQPLAFMKNPLVMYTDSELIKRSLQHSRLENKLVDTKIKLIEQDKLETFQMKSSVKAIFEQRRYPKAYPNTIEPGYSCATNAKYEVTRLAIRSGDVKTNHVCFMDAGYIRNPNIQKYFTVHMPPSLDPQAVAYSTVYRKRSNMSMAVMVKHNYVWLAGGLFCATKDTMLKWTIQHWETFKKCIKMRQISTDQQTIYYMNLTLPLTPGTVWVQPYTYPGRFVEPYHYLGELCFGYTKLGKQ</sequence>
<evidence type="ECO:0000313" key="3">
    <source>
        <dbReference type="EMBL" id="CAH1803193.1"/>
    </source>
</evidence>
<dbReference type="AlphaFoldDB" id="A0A8J1XYI6"/>
<reference evidence="3" key="1">
    <citation type="submission" date="2022-03" db="EMBL/GenBank/DDBJ databases">
        <authorList>
            <person name="Martin C."/>
        </authorList>
    </citation>
    <scope>NUCLEOTIDE SEQUENCE</scope>
</reference>
<keyword evidence="2" id="KW-0472">Membrane</keyword>
<dbReference type="EMBL" id="CAIIXF020000306">
    <property type="protein sequence ID" value="CAH1803193.1"/>
    <property type="molecule type" value="Genomic_DNA"/>
</dbReference>
<feature type="compositionally biased region" description="Basic and acidic residues" evidence="1">
    <location>
        <begin position="92"/>
        <end position="114"/>
    </location>
</feature>
<evidence type="ECO:0000256" key="2">
    <source>
        <dbReference type="SAM" id="Phobius"/>
    </source>
</evidence>
<proteinExistence type="predicted"/>
<evidence type="ECO:0000256" key="1">
    <source>
        <dbReference type="SAM" id="MobiDB-lite"/>
    </source>
</evidence>
<feature type="region of interest" description="Disordered" evidence="1">
    <location>
        <begin position="92"/>
        <end position="120"/>
    </location>
</feature>
<protein>
    <submittedName>
        <fullName evidence="3">Uncharacterized protein</fullName>
    </submittedName>
</protein>
<dbReference type="OrthoDB" id="411632at2759"/>
<dbReference type="InterPro" id="IPR011735">
    <property type="entry name" value="WlaTC/HtrL_glycosyltransf"/>
</dbReference>
<evidence type="ECO:0000313" key="4">
    <source>
        <dbReference type="Proteomes" id="UP000749559"/>
    </source>
</evidence>